<reference evidence="3 4" key="1">
    <citation type="submission" date="2021-05" db="EMBL/GenBank/DDBJ databases">
        <title>Genome Assembly of Synthetic Allotetraploid Brassica napus Reveals Homoeologous Exchanges between Subgenomes.</title>
        <authorList>
            <person name="Davis J.T."/>
        </authorList>
    </citation>
    <scope>NUCLEOTIDE SEQUENCE [LARGE SCALE GENOMIC DNA]</scope>
    <source>
        <strain evidence="4">cv. Da-Ae</strain>
        <tissue evidence="3">Seedling</tissue>
    </source>
</reference>
<dbReference type="Proteomes" id="UP000824890">
    <property type="component" value="Unassembled WGS sequence"/>
</dbReference>
<comment type="caution">
    <text evidence="3">The sequence shown here is derived from an EMBL/GenBank/DDBJ whole genome shotgun (WGS) entry which is preliminary data.</text>
</comment>
<evidence type="ECO:0000259" key="2">
    <source>
        <dbReference type="Pfam" id="PF13839"/>
    </source>
</evidence>
<dbReference type="InterPro" id="IPR029962">
    <property type="entry name" value="TBL"/>
</dbReference>
<evidence type="ECO:0000256" key="1">
    <source>
        <dbReference type="ARBA" id="ARBA00007727"/>
    </source>
</evidence>
<keyword evidence="4" id="KW-1185">Reference proteome</keyword>
<protein>
    <recommendedName>
        <fullName evidence="2">Trichome birefringence-like C-terminal domain-containing protein</fullName>
    </recommendedName>
</protein>
<feature type="domain" description="Trichome birefringence-like C-terminal" evidence="2">
    <location>
        <begin position="97"/>
        <end position="188"/>
    </location>
</feature>
<proteinExistence type="inferred from homology"/>
<dbReference type="Pfam" id="PF13839">
    <property type="entry name" value="PC-Esterase"/>
    <property type="match status" value="1"/>
</dbReference>
<dbReference type="InterPro" id="IPR026057">
    <property type="entry name" value="TBL_C"/>
</dbReference>
<dbReference type="PANTHER" id="PTHR32285">
    <property type="entry name" value="PROTEIN TRICHOME BIREFRINGENCE-LIKE 9-RELATED"/>
    <property type="match status" value="1"/>
</dbReference>
<name>A0ABQ8ALA1_BRANA</name>
<sequence>MESVAITEHLIKLLPVAEPGLFDLVGYVISAVEGKPYQSLERHGRLDFQRLALVDHPAVRFLWLLWGLHGRYKDMNRLVAYYKGMTRLDRRSFVGSGRDWGEPMKSCKSHTQPLYGRKYSGGSPVAWVILNKVIRRLKKLVYWLDITGLSQLRKDAYPSAYGGNHPGNDCSHWCLPGLPDTWNVLFYSAFFS</sequence>
<evidence type="ECO:0000313" key="4">
    <source>
        <dbReference type="Proteomes" id="UP000824890"/>
    </source>
</evidence>
<evidence type="ECO:0000313" key="3">
    <source>
        <dbReference type="EMBL" id="KAH0893336.1"/>
    </source>
</evidence>
<dbReference type="PANTHER" id="PTHR32285:SF261">
    <property type="entry name" value="GENOME ASSEMBLY, CHROMOSOME: A05"/>
    <property type="match status" value="1"/>
</dbReference>
<comment type="similarity">
    <text evidence="1">Belongs to the PC-esterase family. TBL subfamily.</text>
</comment>
<organism evidence="3 4">
    <name type="scientific">Brassica napus</name>
    <name type="common">Rape</name>
    <dbReference type="NCBI Taxonomy" id="3708"/>
    <lineage>
        <taxon>Eukaryota</taxon>
        <taxon>Viridiplantae</taxon>
        <taxon>Streptophyta</taxon>
        <taxon>Embryophyta</taxon>
        <taxon>Tracheophyta</taxon>
        <taxon>Spermatophyta</taxon>
        <taxon>Magnoliopsida</taxon>
        <taxon>eudicotyledons</taxon>
        <taxon>Gunneridae</taxon>
        <taxon>Pentapetalae</taxon>
        <taxon>rosids</taxon>
        <taxon>malvids</taxon>
        <taxon>Brassicales</taxon>
        <taxon>Brassicaceae</taxon>
        <taxon>Brassiceae</taxon>
        <taxon>Brassica</taxon>
    </lineage>
</organism>
<dbReference type="EMBL" id="JAGKQM010000013">
    <property type="protein sequence ID" value="KAH0893336.1"/>
    <property type="molecule type" value="Genomic_DNA"/>
</dbReference>
<accession>A0ABQ8ALA1</accession>
<gene>
    <name evidence="3" type="ORF">HID58_055765</name>
</gene>